<sequence>MRTLVHVLVVVFLLTVVAILGFMKEAGSAEKAIDHIALVFQDKSLDLKQKKLPEKRIADQKLEGDLFDWIGKKPEELVEKYGEPIRIDPSAYTYDWWVYTNEETHFIQFGVAEGEIITIYATGLDLEIAPFSIGDSYDLVDKELPFEQEVTYTSGPSSYTFQLTDEDLQHRPLAKVTSDLFIQTYFDSFTEQLSSIRIMKGDVLLQHHPYAMEYRGEIPSSPNPSEEKWADIEHGMEQQVFEISNVIRNYFNKSQLKWDDKVREVAYSHSRDMAENNYFSHYGLSGDGLKERLAENEVYYFAAGENIAAQYVDAPAAVQGWLNSEGHREALLNNKYTHLGVGVYRLYYTQNFLTKP</sequence>
<accession>A0A1I0DE53</accession>
<dbReference type="Pfam" id="PF14504">
    <property type="entry name" value="CAP_assoc_N"/>
    <property type="match status" value="1"/>
</dbReference>
<reference evidence="3 4" key="1">
    <citation type="submission" date="2016-10" db="EMBL/GenBank/DDBJ databases">
        <authorList>
            <person name="de Groot N.N."/>
        </authorList>
    </citation>
    <scope>NUCLEOTIDE SEQUENCE [LARGE SCALE GENOMIC DNA]</scope>
    <source>
        <strain evidence="3 4">IBRC-M 10780</strain>
    </source>
</reference>
<name>A0A1I0DE53_9BACI</name>
<dbReference type="SUPFAM" id="SSF55797">
    <property type="entry name" value="PR-1-like"/>
    <property type="match status" value="1"/>
</dbReference>
<feature type="domain" description="CAP-associated" evidence="2">
    <location>
        <begin position="70"/>
        <end position="210"/>
    </location>
</feature>
<evidence type="ECO:0000313" key="4">
    <source>
        <dbReference type="Proteomes" id="UP000198618"/>
    </source>
</evidence>
<dbReference type="Proteomes" id="UP000198618">
    <property type="component" value="Unassembled WGS sequence"/>
</dbReference>
<protein>
    <submittedName>
        <fullName evidence="3">Uncharacterized conserved protein YkwD, contains CAP (CSP/antigen 5/PR1) domain</fullName>
    </submittedName>
</protein>
<dbReference type="InterPro" id="IPR029410">
    <property type="entry name" value="CAP_assoc"/>
</dbReference>
<evidence type="ECO:0000259" key="1">
    <source>
        <dbReference type="Pfam" id="PF00188"/>
    </source>
</evidence>
<dbReference type="PANTHER" id="PTHR31157">
    <property type="entry name" value="SCP DOMAIN-CONTAINING PROTEIN"/>
    <property type="match status" value="1"/>
</dbReference>
<dbReference type="AlphaFoldDB" id="A0A1I0DE53"/>
<gene>
    <name evidence="3" type="ORF">SAMN05216389_108123</name>
</gene>
<evidence type="ECO:0000313" key="3">
    <source>
        <dbReference type="EMBL" id="SET29848.1"/>
    </source>
</evidence>
<dbReference type="CDD" id="cd05379">
    <property type="entry name" value="CAP_bacterial"/>
    <property type="match status" value="1"/>
</dbReference>
<dbReference type="EMBL" id="FOHE01000008">
    <property type="protein sequence ID" value="SET29848.1"/>
    <property type="molecule type" value="Genomic_DNA"/>
</dbReference>
<dbReference type="STRING" id="930131.SAMN05216389_108123"/>
<dbReference type="Pfam" id="PF00188">
    <property type="entry name" value="CAP"/>
    <property type="match status" value="1"/>
</dbReference>
<dbReference type="InterPro" id="IPR014044">
    <property type="entry name" value="CAP_dom"/>
</dbReference>
<proteinExistence type="predicted"/>
<dbReference type="InterPro" id="IPR035940">
    <property type="entry name" value="CAP_sf"/>
</dbReference>
<evidence type="ECO:0000259" key="2">
    <source>
        <dbReference type="Pfam" id="PF14504"/>
    </source>
</evidence>
<keyword evidence="4" id="KW-1185">Reference proteome</keyword>
<dbReference type="Gene3D" id="3.40.33.10">
    <property type="entry name" value="CAP"/>
    <property type="match status" value="1"/>
</dbReference>
<dbReference type="RefSeq" id="WP_244513487.1">
    <property type="nucleotide sequence ID" value="NZ_FOHE01000008.1"/>
</dbReference>
<feature type="domain" description="SCP" evidence="1">
    <location>
        <begin position="245"/>
        <end position="351"/>
    </location>
</feature>
<dbReference type="PANTHER" id="PTHR31157:SF26">
    <property type="entry name" value="SCP-LIKE EXTRACELLULAR PROTEIN"/>
    <property type="match status" value="1"/>
</dbReference>
<organism evidence="3 4">
    <name type="scientific">Oceanobacillus limi</name>
    <dbReference type="NCBI Taxonomy" id="930131"/>
    <lineage>
        <taxon>Bacteria</taxon>
        <taxon>Bacillati</taxon>
        <taxon>Bacillota</taxon>
        <taxon>Bacilli</taxon>
        <taxon>Bacillales</taxon>
        <taxon>Bacillaceae</taxon>
        <taxon>Oceanobacillus</taxon>
    </lineage>
</organism>